<organism evidence="3 4">
    <name type="scientific">Cnephaeus nilssonii</name>
    <name type="common">Northern bat</name>
    <name type="synonym">Eptesicus nilssonii</name>
    <dbReference type="NCBI Taxonomy" id="3371016"/>
    <lineage>
        <taxon>Eukaryota</taxon>
        <taxon>Metazoa</taxon>
        <taxon>Chordata</taxon>
        <taxon>Craniata</taxon>
        <taxon>Vertebrata</taxon>
        <taxon>Euteleostomi</taxon>
        <taxon>Mammalia</taxon>
        <taxon>Eutheria</taxon>
        <taxon>Laurasiatheria</taxon>
        <taxon>Chiroptera</taxon>
        <taxon>Yangochiroptera</taxon>
        <taxon>Vespertilionidae</taxon>
        <taxon>Cnephaeus</taxon>
    </lineage>
</organism>
<comment type="caution">
    <text evidence="3">The sequence shown here is derived from an EMBL/GenBank/DDBJ whole genome shotgun (WGS) entry which is preliminary data.</text>
</comment>
<comment type="similarity">
    <text evidence="1">Belongs to the SEC6 family.</text>
</comment>
<dbReference type="Proteomes" id="UP001177744">
    <property type="component" value="Unassembled WGS sequence"/>
</dbReference>
<feature type="region of interest" description="Disordered" evidence="2">
    <location>
        <begin position="72"/>
        <end position="93"/>
    </location>
</feature>
<reference evidence="3" key="1">
    <citation type="submission" date="2023-06" db="EMBL/GenBank/DDBJ databases">
        <title>Reference genome for the Northern bat (Eptesicus nilssonii), a most northern bat species.</title>
        <authorList>
            <person name="Laine V.N."/>
            <person name="Pulliainen A.T."/>
            <person name="Lilley T.M."/>
        </authorList>
    </citation>
    <scope>NUCLEOTIDE SEQUENCE</scope>
    <source>
        <strain evidence="3">BLF_Eptnil</strain>
        <tissue evidence="3">Kidney</tissue>
    </source>
</reference>
<dbReference type="GO" id="GO:0000145">
    <property type="term" value="C:exocyst"/>
    <property type="evidence" value="ECO:0007669"/>
    <property type="project" value="InterPro"/>
</dbReference>
<feature type="region of interest" description="Disordered" evidence="2">
    <location>
        <begin position="204"/>
        <end position="224"/>
    </location>
</feature>
<feature type="region of interest" description="Disordered" evidence="2">
    <location>
        <begin position="146"/>
        <end position="172"/>
    </location>
</feature>
<dbReference type="AlphaFoldDB" id="A0AA40HF70"/>
<dbReference type="GO" id="GO:0006887">
    <property type="term" value="P:exocytosis"/>
    <property type="evidence" value="ECO:0007669"/>
    <property type="project" value="InterPro"/>
</dbReference>
<dbReference type="EMBL" id="JAULJE010000021">
    <property type="protein sequence ID" value="KAK1330082.1"/>
    <property type="molecule type" value="Genomic_DNA"/>
</dbReference>
<evidence type="ECO:0000256" key="2">
    <source>
        <dbReference type="SAM" id="MobiDB-lite"/>
    </source>
</evidence>
<dbReference type="GO" id="GO:0051601">
    <property type="term" value="P:exocyst localization"/>
    <property type="evidence" value="ECO:0007669"/>
    <property type="project" value="TreeGrafter"/>
</dbReference>
<dbReference type="FunFam" id="1.10.357.70:FF:000003">
    <property type="entry name" value="exocyst complex component 3-like protein 2"/>
    <property type="match status" value="1"/>
</dbReference>
<sequence length="836" mass="91206">MPILKSLGVADAKVPRAGTLPQRSARNPFEDVPGLEEEEPGRLGTLPNGTSCGRRATLEKLVGLAPFRLAWTPGRARPHRPGTGTGTGQPRSFLGRVLTPGIRRSSADFGLLARLQGTRAQGDEEAGEAARRLNFLRLGRGPKPRRASLAERVVPAGEAAPEPPPKVREPPKMKEPLSVLEILSLIQQRELARADEHILELEAEELASSGGAPGPPKVEGAGGGRRARDVALLYEALQRELWALVRETLAGPGPGAGAGAGAVAQLGQVLVQEEAADGRRGPGAARRLRARWAEAVARAARERLEAAAPGAPGGLAAQLEALRARLLEDMGVVRGRLAPAYPAGLGAFGVYLRGYHSALAEWLGAAARRRLPLADRYALLHWHHQVYPSPAPASPVPGNLGTADPSILQPNTLGASVSVTEKSWGWWTWSPWRTGARAASVAGTVRGLEDECVTDVKAQTRAALLRALQEDEEHWGSPEDLPSTLAQDVCELLEEHTERAPRISQEFGERMAHCCLGGLAEFLQSFQQRVERFHESPGARELPPDTYISRTITLVNCGPPLRALAERLARVGPPESEPAREAAASALDRVTRLCHRVLADLLFQELQPYFSKLMRRKWLSSTEALDGIVGTLGAQALALRRMQDEPYQELVAELHRRALVEYVRPLFHGRLRCGSRTRSRVAGRLREDAAQLQRLFRRLESQAAWLDAVVPHLAEVLQLEDTPSIQVEVGVLVRDYPDIRRKHVAALLDIRGLRNTAARQEILAVARDLELSEGDALSPPRDRAFFADVPVPRPPFCLGLPFLGRFPFLGLARPRLARLPRLRPPPPSRTRARAQR</sequence>
<feature type="compositionally biased region" description="Low complexity" evidence="2">
    <location>
        <begin position="150"/>
        <end position="160"/>
    </location>
</feature>
<evidence type="ECO:0000313" key="4">
    <source>
        <dbReference type="Proteomes" id="UP001177744"/>
    </source>
</evidence>
<gene>
    <name evidence="3" type="ORF">QTO34_010268</name>
</gene>
<keyword evidence="4" id="KW-1185">Reference proteome</keyword>
<dbReference type="PANTHER" id="PTHR21292:SF7">
    <property type="entry name" value="EXOCYST COMPLEX COMPONENT 3-LIKE 2"/>
    <property type="match status" value="1"/>
</dbReference>
<evidence type="ECO:0000256" key="1">
    <source>
        <dbReference type="ARBA" id="ARBA00009447"/>
    </source>
</evidence>
<dbReference type="InterPro" id="IPR042532">
    <property type="entry name" value="EXOC3/Sec6_C"/>
</dbReference>
<name>A0AA40HF70_CNENI</name>
<accession>A0AA40HF70</accession>
<dbReference type="GO" id="GO:0000149">
    <property type="term" value="F:SNARE binding"/>
    <property type="evidence" value="ECO:0007669"/>
    <property type="project" value="TreeGrafter"/>
</dbReference>
<dbReference type="InterPro" id="IPR010326">
    <property type="entry name" value="EXOC3/Sec6"/>
</dbReference>
<evidence type="ECO:0008006" key="5">
    <source>
        <dbReference type="Google" id="ProtNLM"/>
    </source>
</evidence>
<evidence type="ECO:0000313" key="3">
    <source>
        <dbReference type="EMBL" id="KAK1330082.1"/>
    </source>
</evidence>
<dbReference type="Gene3D" id="1.10.357.70">
    <property type="entry name" value="Exocyst complex component Sec6, C-terminal domain"/>
    <property type="match status" value="1"/>
</dbReference>
<proteinExistence type="inferred from homology"/>
<dbReference type="Pfam" id="PF06046">
    <property type="entry name" value="Sec6"/>
    <property type="match status" value="2"/>
</dbReference>
<dbReference type="PANTHER" id="PTHR21292">
    <property type="entry name" value="EXOCYST COMPLEX COMPONENT SEC6-RELATED"/>
    <property type="match status" value="1"/>
</dbReference>
<protein>
    <recommendedName>
        <fullName evidence="5">Exocyst complex component 3-like protein 2</fullName>
    </recommendedName>
</protein>
<feature type="region of interest" description="Disordered" evidence="2">
    <location>
        <begin position="1"/>
        <end position="51"/>
    </location>
</feature>